<reference evidence="3" key="2">
    <citation type="journal article" date="2017" name="Nat. Plants">
        <title>The Aegilops tauschii genome reveals multiple impacts of transposons.</title>
        <authorList>
            <person name="Zhao G."/>
            <person name="Zou C."/>
            <person name="Li K."/>
            <person name="Wang K."/>
            <person name="Li T."/>
            <person name="Gao L."/>
            <person name="Zhang X."/>
            <person name="Wang H."/>
            <person name="Yang Z."/>
            <person name="Liu X."/>
            <person name="Jiang W."/>
            <person name="Mao L."/>
            <person name="Kong X."/>
            <person name="Jiao Y."/>
            <person name="Jia J."/>
        </authorList>
    </citation>
    <scope>NUCLEOTIDE SEQUENCE [LARGE SCALE GENOMIC DNA]</scope>
    <source>
        <strain evidence="3">cv. AL8/78</strain>
    </source>
</reference>
<reference evidence="3" key="1">
    <citation type="journal article" date="2014" name="Science">
        <title>Ancient hybridizations among the ancestral genomes of bread wheat.</title>
        <authorList>
            <consortium name="International Wheat Genome Sequencing Consortium,"/>
            <person name="Marcussen T."/>
            <person name="Sandve S.R."/>
            <person name="Heier L."/>
            <person name="Spannagl M."/>
            <person name="Pfeifer M."/>
            <person name="Jakobsen K.S."/>
            <person name="Wulff B.B."/>
            <person name="Steuernagel B."/>
            <person name="Mayer K.F."/>
            <person name="Olsen O.A."/>
        </authorList>
    </citation>
    <scope>NUCLEOTIDE SEQUENCE [LARGE SCALE GENOMIC DNA]</scope>
    <source>
        <strain evidence="3">cv. AL8/78</strain>
    </source>
</reference>
<reference evidence="2" key="5">
    <citation type="journal article" date="2021" name="G3 (Bethesda)">
        <title>Aegilops tauschii genome assembly Aet v5.0 features greater sequence contiguity and improved annotation.</title>
        <authorList>
            <person name="Wang L."/>
            <person name="Zhu T."/>
            <person name="Rodriguez J.C."/>
            <person name="Deal K.R."/>
            <person name="Dubcovsky J."/>
            <person name="McGuire P.E."/>
            <person name="Lux T."/>
            <person name="Spannagl M."/>
            <person name="Mayer K.F.X."/>
            <person name="Baldrich P."/>
            <person name="Meyers B.C."/>
            <person name="Huo N."/>
            <person name="Gu Y.Q."/>
            <person name="Zhou H."/>
            <person name="Devos K.M."/>
            <person name="Bennetzen J.L."/>
            <person name="Unver T."/>
            <person name="Budak H."/>
            <person name="Gulick P.J."/>
            <person name="Galiba G."/>
            <person name="Kalapos B."/>
            <person name="Nelson D.R."/>
            <person name="Li P."/>
            <person name="You F.M."/>
            <person name="Luo M.C."/>
            <person name="Dvorak J."/>
        </authorList>
    </citation>
    <scope>NUCLEOTIDE SEQUENCE [LARGE SCALE GENOMIC DNA]</scope>
    <source>
        <strain evidence="2">cv. AL8/78</strain>
    </source>
</reference>
<name>A0A453P984_AEGTS</name>
<keyword evidence="3" id="KW-1185">Reference proteome</keyword>
<accession>A0A453P984</accession>
<evidence type="ECO:0000313" key="2">
    <source>
        <dbReference type="EnsemblPlants" id="AET6Gv20655700.2"/>
    </source>
</evidence>
<evidence type="ECO:0000313" key="3">
    <source>
        <dbReference type="Proteomes" id="UP000015105"/>
    </source>
</evidence>
<proteinExistence type="predicted"/>
<feature type="compositionally biased region" description="Pro residues" evidence="1">
    <location>
        <begin position="117"/>
        <end position="128"/>
    </location>
</feature>
<feature type="compositionally biased region" description="Low complexity" evidence="1">
    <location>
        <begin position="106"/>
        <end position="116"/>
    </location>
</feature>
<dbReference type="Gramene" id="AET6Gv20655700.2">
    <property type="protein sequence ID" value="AET6Gv20655700.2"/>
    <property type="gene ID" value="AET6Gv20655700"/>
</dbReference>
<evidence type="ECO:0000256" key="1">
    <source>
        <dbReference type="SAM" id="MobiDB-lite"/>
    </source>
</evidence>
<reference evidence="2" key="4">
    <citation type="submission" date="2019-03" db="UniProtKB">
        <authorList>
            <consortium name="EnsemblPlants"/>
        </authorList>
    </citation>
    <scope>IDENTIFICATION</scope>
</reference>
<reference evidence="2" key="3">
    <citation type="journal article" date="2017" name="Nature">
        <title>Genome sequence of the progenitor of the wheat D genome Aegilops tauschii.</title>
        <authorList>
            <person name="Luo M.C."/>
            <person name="Gu Y.Q."/>
            <person name="Puiu D."/>
            <person name="Wang H."/>
            <person name="Twardziok S.O."/>
            <person name="Deal K.R."/>
            <person name="Huo N."/>
            <person name="Zhu T."/>
            <person name="Wang L."/>
            <person name="Wang Y."/>
            <person name="McGuire P.E."/>
            <person name="Liu S."/>
            <person name="Long H."/>
            <person name="Ramasamy R.K."/>
            <person name="Rodriguez J.C."/>
            <person name="Van S.L."/>
            <person name="Yuan L."/>
            <person name="Wang Z."/>
            <person name="Xia Z."/>
            <person name="Xiao L."/>
            <person name="Anderson O.D."/>
            <person name="Ouyang S."/>
            <person name="Liang Y."/>
            <person name="Zimin A.V."/>
            <person name="Pertea G."/>
            <person name="Qi P."/>
            <person name="Bennetzen J.L."/>
            <person name="Dai X."/>
            <person name="Dawson M.W."/>
            <person name="Muller H.G."/>
            <person name="Kugler K."/>
            <person name="Rivarola-Duarte L."/>
            <person name="Spannagl M."/>
            <person name="Mayer K.F.X."/>
            <person name="Lu F.H."/>
            <person name="Bevan M.W."/>
            <person name="Leroy P."/>
            <person name="Li P."/>
            <person name="You F.M."/>
            <person name="Sun Q."/>
            <person name="Liu Z."/>
            <person name="Lyons E."/>
            <person name="Wicker T."/>
            <person name="Salzberg S.L."/>
            <person name="Devos K.M."/>
            <person name="Dvorak J."/>
        </authorList>
    </citation>
    <scope>NUCLEOTIDE SEQUENCE [LARGE SCALE GENOMIC DNA]</scope>
    <source>
        <strain evidence="2">cv. AL8/78</strain>
    </source>
</reference>
<dbReference type="AlphaFoldDB" id="A0A453P984"/>
<dbReference type="Proteomes" id="UP000015105">
    <property type="component" value="Chromosome 6D"/>
</dbReference>
<feature type="compositionally biased region" description="Pro residues" evidence="1">
    <location>
        <begin position="30"/>
        <end position="40"/>
    </location>
</feature>
<dbReference type="EnsemblPlants" id="AET6Gv20655700.2">
    <property type="protein sequence ID" value="AET6Gv20655700.2"/>
    <property type="gene ID" value="AET6Gv20655700"/>
</dbReference>
<sequence>KKACRPTHSRTTFCPDPPDHLPPVVNAPGASPPAAAPPPGRTRLRAPPDPNTATRRRSTGIPRAAAAHGSALGPIPPPRAGARSTGSPRRRCYSSSPANLVLLGQPCRPSSPTAARRPPPMAPDPPPAFSHSPTQSTVVRGTEAGRYPVHLQAAAVGCATSSTRWLPHVSTTGEPVCQKNVRRDAAPAAELLPPLGSVRSSTPPPSPSTCLCSYSAVWSVFI</sequence>
<organism evidence="2 3">
    <name type="scientific">Aegilops tauschii subsp. strangulata</name>
    <name type="common">Goatgrass</name>
    <dbReference type="NCBI Taxonomy" id="200361"/>
    <lineage>
        <taxon>Eukaryota</taxon>
        <taxon>Viridiplantae</taxon>
        <taxon>Streptophyta</taxon>
        <taxon>Embryophyta</taxon>
        <taxon>Tracheophyta</taxon>
        <taxon>Spermatophyta</taxon>
        <taxon>Magnoliopsida</taxon>
        <taxon>Liliopsida</taxon>
        <taxon>Poales</taxon>
        <taxon>Poaceae</taxon>
        <taxon>BOP clade</taxon>
        <taxon>Pooideae</taxon>
        <taxon>Triticodae</taxon>
        <taxon>Triticeae</taxon>
        <taxon>Triticinae</taxon>
        <taxon>Aegilops</taxon>
    </lineage>
</organism>
<feature type="region of interest" description="Disordered" evidence="1">
    <location>
        <begin position="1"/>
        <end position="137"/>
    </location>
</feature>
<protein>
    <submittedName>
        <fullName evidence="2">Uncharacterized protein</fullName>
    </submittedName>
</protein>